<feature type="compositionally biased region" description="Basic and acidic residues" evidence="1">
    <location>
        <begin position="28"/>
        <end position="47"/>
    </location>
</feature>
<keyword evidence="4" id="KW-1185">Reference proteome</keyword>
<reference evidence="4" key="1">
    <citation type="submission" date="2016-10" db="EMBL/GenBank/DDBJ databases">
        <authorList>
            <person name="Varghese N."/>
            <person name="Submissions S."/>
        </authorList>
    </citation>
    <scope>NUCLEOTIDE SEQUENCE [LARGE SCALE GENOMIC DNA]</scope>
    <source>
        <strain evidence="4">DSM 19183</strain>
    </source>
</reference>
<feature type="transmembrane region" description="Helical" evidence="2">
    <location>
        <begin position="6"/>
        <end position="24"/>
    </location>
</feature>
<dbReference type="RefSeq" id="WP_091481912.1">
    <property type="nucleotide sequence ID" value="NZ_BJYC01000013.1"/>
</dbReference>
<dbReference type="EMBL" id="FNZU01000011">
    <property type="protein sequence ID" value="SEL08407.1"/>
    <property type="molecule type" value="Genomic_DNA"/>
</dbReference>
<organism evidence="3 4">
    <name type="scientific">Alkalibacterium pelagium</name>
    <dbReference type="NCBI Taxonomy" id="426702"/>
    <lineage>
        <taxon>Bacteria</taxon>
        <taxon>Bacillati</taxon>
        <taxon>Bacillota</taxon>
        <taxon>Bacilli</taxon>
        <taxon>Lactobacillales</taxon>
        <taxon>Carnobacteriaceae</taxon>
        <taxon>Alkalibacterium</taxon>
    </lineage>
</organism>
<evidence type="ECO:0000313" key="4">
    <source>
        <dbReference type="Proteomes" id="UP000199081"/>
    </source>
</evidence>
<dbReference type="AlphaFoldDB" id="A0A1H7MCR4"/>
<proteinExistence type="predicted"/>
<name>A0A1H7MCR4_9LACT</name>
<evidence type="ECO:0000256" key="2">
    <source>
        <dbReference type="SAM" id="Phobius"/>
    </source>
</evidence>
<feature type="region of interest" description="Disordered" evidence="1">
    <location>
        <begin position="26"/>
        <end position="47"/>
    </location>
</feature>
<dbReference type="Proteomes" id="UP000199081">
    <property type="component" value="Unassembled WGS sequence"/>
</dbReference>
<keyword evidence="2" id="KW-0812">Transmembrane</keyword>
<evidence type="ECO:0000256" key="1">
    <source>
        <dbReference type="SAM" id="MobiDB-lite"/>
    </source>
</evidence>
<sequence length="69" mass="8258">MDIFIYFILMMLGHLVFMFFMPGMHSSKSSEKQGDTTNHDKEKLECQKENKKLKEEVYALQSKLKRNKR</sequence>
<protein>
    <submittedName>
        <fullName evidence="3">Uncharacterized protein</fullName>
    </submittedName>
</protein>
<dbReference type="OrthoDB" id="2168828at2"/>
<keyword evidence="2" id="KW-1133">Transmembrane helix</keyword>
<keyword evidence="2" id="KW-0472">Membrane</keyword>
<gene>
    <name evidence="3" type="ORF">SAMN04488099_11135</name>
</gene>
<evidence type="ECO:0000313" key="3">
    <source>
        <dbReference type="EMBL" id="SEL08407.1"/>
    </source>
</evidence>
<accession>A0A1H7MCR4</accession>
<dbReference type="STRING" id="426702.SAMN04488099_11135"/>